<proteinExistence type="predicted"/>
<sequence>RIRNGSITPSNLFQFAVHLRYGCSGTIISTRHVLTAAHCFDDKKVLKTEHDTYREYSEHSFNVELRSKVDNKTEWLKSTKAFVPKTWPQWSSSDIAIIEFPEETFVEIEPVKLAKDYYENEGDEAYIAGFGAWSE</sequence>
<protein>
    <submittedName>
        <fullName evidence="2">Peptidase S1 domain-containing protein</fullName>
    </submittedName>
</protein>
<evidence type="ECO:0000313" key="2">
    <source>
        <dbReference type="WBParaSite" id="ES5_v2.g27587.t1"/>
    </source>
</evidence>
<accession>A0AC34GD19</accession>
<evidence type="ECO:0000313" key="1">
    <source>
        <dbReference type="Proteomes" id="UP000887579"/>
    </source>
</evidence>
<dbReference type="WBParaSite" id="ES5_v2.g27587.t1">
    <property type="protein sequence ID" value="ES5_v2.g27587.t1"/>
    <property type="gene ID" value="ES5_v2.g27587"/>
</dbReference>
<name>A0AC34GD19_9BILA</name>
<dbReference type="Proteomes" id="UP000887579">
    <property type="component" value="Unplaced"/>
</dbReference>
<organism evidence="1 2">
    <name type="scientific">Panagrolaimus sp. ES5</name>
    <dbReference type="NCBI Taxonomy" id="591445"/>
    <lineage>
        <taxon>Eukaryota</taxon>
        <taxon>Metazoa</taxon>
        <taxon>Ecdysozoa</taxon>
        <taxon>Nematoda</taxon>
        <taxon>Chromadorea</taxon>
        <taxon>Rhabditida</taxon>
        <taxon>Tylenchina</taxon>
        <taxon>Panagrolaimomorpha</taxon>
        <taxon>Panagrolaimoidea</taxon>
        <taxon>Panagrolaimidae</taxon>
        <taxon>Panagrolaimus</taxon>
    </lineage>
</organism>
<reference evidence="2" key="1">
    <citation type="submission" date="2022-11" db="UniProtKB">
        <authorList>
            <consortium name="WormBaseParasite"/>
        </authorList>
    </citation>
    <scope>IDENTIFICATION</scope>
</reference>